<evidence type="ECO:0008006" key="5">
    <source>
        <dbReference type="Google" id="ProtNLM"/>
    </source>
</evidence>
<dbReference type="GO" id="GO:0003676">
    <property type="term" value="F:nucleic acid binding"/>
    <property type="evidence" value="ECO:0007669"/>
    <property type="project" value="InterPro"/>
</dbReference>
<keyword evidence="4" id="KW-1185">Reference proteome</keyword>
<dbReference type="GO" id="GO:0004523">
    <property type="term" value="F:RNA-DNA hybrid ribonuclease activity"/>
    <property type="evidence" value="ECO:0007669"/>
    <property type="project" value="InterPro"/>
</dbReference>
<dbReference type="Pfam" id="PF13966">
    <property type="entry name" value="zf-RVT"/>
    <property type="match status" value="1"/>
</dbReference>
<evidence type="ECO:0000259" key="1">
    <source>
        <dbReference type="Pfam" id="PF13456"/>
    </source>
</evidence>
<comment type="caution">
    <text evidence="3">The sequence shown here is derived from an EMBL/GenBank/DDBJ whole genome shotgun (WGS) entry which is preliminary data.</text>
</comment>
<sequence>MGWRVGNGESINIWSYSWVPIPGSGRAQCQSIDIRYITVSDLIDKDTFSWKQDTIISLFGKEQLQSILSIPLVSSGPHDQRIWRGDNRGEYTVKSGYKWINATGSSRLHIDRPTSFYAKLWRLKIPSKIRILMWRIVNEFIPTLYNLRAWKLIHNAICPVCQLKEETVSHLFWDCPLTQQVLRRLGVVDTTCNTESNWKKWLEQIVESQDAGMNTFRSIAYWAIWFNRNMIYHEGRRDSVQGIIAFIRAYHAEIISMGQVSSHVNEIEKDIWKPPKDDTIKINFDASFNQHMGRSVSGILARNKDRLIMAACTFPWENVPDPVMAEAGACLQAVTMAEEMGFQDVVVEGDALTVIRKLQSPDADLTTIRTAHGMAQAGREYESPQYWIEEAPIAVVELIDRERRRDANGR</sequence>
<dbReference type="InterPro" id="IPR052929">
    <property type="entry name" value="RNase_H-like_EbsB-rel"/>
</dbReference>
<dbReference type="CDD" id="cd06222">
    <property type="entry name" value="RNase_H_like"/>
    <property type="match status" value="1"/>
</dbReference>
<dbReference type="SUPFAM" id="SSF53098">
    <property type="entry name" value="Ribonuclease H-like"/>
    <property type="match status" value="1"/>
</dbReference>
<dbReference type="PANTHER" id="PTHR47074:SF61">
    <property type="entry name" value="RNASE H TYPE-1 DOMAIN-CONTAINING PROTEIN"/>
    <property type="match status" value="1"/>
</dbReference>
<name>A0A8J5ZGE1_9ROSI</name>
<accession>A0A8J5ZGE1</accession>
<dbReference type="PANTHER" id="PTHR47074">
    <property type="entry name" value="BNAC02G40300D PROTEIN"/>
    <property type="match status" value="1"/>
</dbReference>
<organism evidence="3 4">
    <name type="scientific">Gossypium anomalum</name>
    <dbReference type="NCBI Taxonomy" id="47600"/>
    <lineage>
        <taxon>Eukaryota</taxon>
        <taxon>Viridiplantae</taxon>
        <taxon>Streptophyta</taxon>
        <taxon>Embryophyta</taxon>
        <taxon>Tracheophyta</taxon>
        <taxon>Spermatophyta</taxon>
        <taxon>Magnoliopsida</taxon>
        <taxon>eudicotyledons</taxon>
        <taxon>Gunneridae</taxon>
        <taxon>Pentapetalae</taxon>
        <taxon>rosids</taxon>
        <taxon>malvids</taxon>
        <taxon>Malvales</taxon>
        <taxon>Malvaceae</taxon>
        <taxon>Malvoideae</taxon>
        <taxon>Gossypium</taxon>
    </lineage>
</organism>
<dbReference type="Proteomes" id="UP000701853">
    <property type="component" value="Chromosome 3"/>
</dbReference>
<proteinExistence type="predicted"/>
<dbReference type="InterPro" id="IPR036397">
    <property type="entry name" value="RNaseH_sf"/>
</dbReference>
<dbReference type="Pfam" id="PF13456">
    <property type="entry name" value="RVT_3"/>
    <property type="match status" value="1"/>
</dbReference>
<dbReference type="Gene3D" id="3.30.420.10">
    <property type="entry name" value="Ribonuclease H-like superfamily/Ribonuclease H"/>
    <property type="match status" value="1"/>
</dbReference>
<dbReference type="InterPro" id="IPR002156">
    <property type="entry name" value="RNaseH_domain"/>
</dbReference>
<evidence type="ECO:0000313" key="4">
    <source>
        <dbReference type="Proteomes" id="UP000701853"/>
    </source>
</evidence>
<gene>
    <name evidence="3" type="ORF">CXB51_006786</name>
</gene>
<dbReference type="InterPro" id="IPR026960">
    <property type="entry name" value="RVT-Znf"/>
</dbReference>
<evidence type="ECO:0000313" key="3">
    <source>
        <dbReference type="EMBL" id="KAG8498042.1"/>
    </source>
</evidence>
<protein>
    <recommendedName>
        <fullName evidence="5">Reverse transcriptase zinc-binding domain-containing protein</fullName>
    </recommendedName>
</protein>
<reference evidence="3 4" key="1">
    <citation type="journal article" date="2021" name="bioRxiv">
        <title>The Gossypium anomalum genome as a resource for cotton improvement and evolutionary analysis of hybrid incompatibility.</title>
        <authorList>
            <person name="Grover C.E."/>
            <person name="Yuan D."/>
            <person name="Arick M.A."/>
            <person name="Miller E.R."/>
            <person name="Hu G."/>
            <person name="Peterson D.G."/>
            <person name="Wendel J.F."/>
            <person name="Udall J.A."/>
        </authorList>
    </citation>
    <scope>NUCLEOTIDE SEQUENCE [LARGE SCALE GENOMIC DNA]</scope>
    <source>
        <strain evidence="3">JFW-Udall</strain>
        <tissue evidence="3">Leaf</tissue>
    </source>
</reference>
<dbReference type="OrthoDB" id="1000370at2759"/>
<evidence type="ECO:0000259" key="2">
    <source>
        <dbReference type="Pfam" id="PF13966"/>
    </source>
</evidence>
<dbReference type="EMBL" id="JAHUZN010000003">
    <property type="protein sequence ID" value="KAG8498042.1"/>
    <property type="molecule type" value="Genomic_DNA"/>
</dbReference>
<dbReference type="AlphaFoldDB" id="A0A8J5ZGE1"/>
<dbReference type="InterPro" id="IPR044730">
    <property type="entry name" value="RNase_H-like_dom_plant"/>
</dbReference>
<feature type="domain" description="Reverse transcriptase zinc-binding" evidence="2">
    <location>
        <begin position="91"/>
        <end position="181"/>
    </location>
</feature>
<feature type="domain" description="RNase H type-1" evidence="1">
    <location>
        <begin position="283"/>
        <end position="362"/>
    </location>
</feature>
<dbReference type="InterPro" id="IPR012337">
    <property type="entry name" value="RNaseH-like_sf"/>
</dbReference>